<dbReference type="AlphaFoldDB" id="I4YRR3"/>
<dbReference type="Proteomes" id="UP000003947">
    <property type="component" value="Unassembled WGS sequence"/>
</dbReference>
<feature type="region of interest" description="Disordered" evidence="1">
    <location>
        <begin position="69"/>
        <end position="89"/>
    </location>
</feature>
<reference evidence="2 3" key="1">
    <citation type="submission" date="2012-02" db="EMBL/GenBank/DDBJ databases">
        <title>Improved High-Quality Draft sequence of Microvirga sp. WSM3557.</title>
        <authorList>
            <consortium name="US DOE Joint Genome Institute"/>
            <person name="Lucas S."/>
            <person name="Han J."/>
            <person name="Lapidus A."/>
            <person name="Cheng J.-F."/>
            <person name="Goodwin L."/>
            <person name="Pitluck S."/>
            <person name="Peters L."/>
            <person name="Zhang X."/>
            <person name="Detter J.C."/>
            <person name="Han C."/>
            <person name="Tapia R."/>
            <person name="Land M."/>
            <person name="Hauser L."/>
            <person name="Kyrpides N."/>
            <person name="Ivanova N."/>
            <person name="Pagani I."/>
            <person name="Brau L."/>
            <person name="Yates R."/>
            <person name="O'Hara G."/>
            <person name="Rui T."/>
            <person name="Howieson J."/>
            <person name="Reeve W."/>
            <person name="Woyke T."/>
        </authorList>
    </citation>
    <scope>NUCLEOTIDE SEQUENCE [LARGE SCALE GENOMIC DNA]</scope>
    <source>
        <strain evidence="2 3">WSM3557</strain>
    </source>
</reference>
<evidence type="ECO:0000256" key="1">
    <source>
        <dbReference type="SAM" id="MobiDB-lite"/>
    </source>
</evidence>
<name>I4YRR3_9HYPH</name>
<proteinExistence type="predicted"/>
<feature type="region of interest" description="Disordered" evidence="1">
    <location>
        <begin position="1"/>
        <end position="28"/>
    </location>
</feature>
<dbReference type="RefSeq" id="WP_009762706.1">
    <property type="nucleotide sequence ID" value="NZ_CP141051.1"/>
</dbReference>
<organism evidence="2 3">
    <name type="scientific">Microvirga lotononidis</name>
    <dbReference type="NCBI Taxonomy" id="864069"/>
    <lineage>
        <taxon>Bacteria</taxon>
        <taxon>Pseudomonadati</taxon>
        <taxon>Pseudomonadota</taxon>
        <taxon>Alphaproteobacteria</taxon>
        <taxon>Hyphomicrobiales</taxon>
        <taxon>Methylobacteriaceae</taxon>
        <taxon>Microvirga</taxon>
    </lineage>
</organism>
<dbReference type="PATRIC" id="fig|864069.3.peg.3481"/>
<gene>
    <name evidence="2" type="ORF">MicloDRAFT_00032040</name>
</gene>
<dbReference type="HOGENOM" id="CLU_1633503_0_0_5"/>
<dbReference type="STRING" id="864069.MicloDRAFT_00032040"/>
<protein>
    <submittedName>
        <fullName evidence="2">Uncharacterized protein</fullName>
    </submittedName>
</protein>
<keyword evidence="3" id="KW-1185">Reference proteome</keyword>
<sequence>MVGRPRLAGERSPVTGRLKQTWRGVSEPSRRQSELERLLAKGLIERRHLAVARQWAGIVGQHDRVISAPVRTSRSPDYEAGRSGKSDGDGYRCRGCDGQCEAKCSSADRVKGQWDRAKAALGSSWSIAYDVVLLDFGCDDVDARRLRDGLERLAQVWDSVGK</sequence>
<accession>I4YRR3</accession>
<feature type="compositionally biased region" description="Basic and acidic residues" evidence="1">
    <location>
        <begin position="74"/>
        <end position="89"/>
    </location>
</feature>
<evidence type="ECO:0000313" key="3">
    <source>
        <dbReference type="Proteomes" id="UP000003947"/>
    </source>
</evidence>
<dbReference type="EMBL" id="JH660645">
    <property type="protein sequence ID" value="EIM26655.1"/>
    <property type="molecule type" value="Genomic_DNA"/>
</dbReference>
<evidence type="ECO:0000313" key="2">
    <source>
        <dbReference type="EMBL" id="EIM26655.1"/>
    </source>
</evidence>